<keyword evidence="3" id="KW-1185">Reference proteome</keyword>
<accession>S9VVK2</accession>
<dbReference type="InterPro" id="IPR013898">
    <property type="entry name" value="Atg43"/>
</dbReference>
<reference evidence="2 3" key="1">
    <citation type="journal article" date="2011" name="Science">
        <title>Comparative functional genomics of the fission yeasts.</title>
        <authorList>
            <person name="Rhind N."/>
            <person name="Chen Z."/>
            <person name="Yassour M."/>
            <person name="Thompson D.A."/>
            <person name="Haas B.J."/>
            <person name="Habib N."/>
            <person name="Wapinski I."/>
            <person name="Roy S."/>
            <person name="Lin M.F."/>
            <person name="Heiman D.I."/>
            <person name="Young S.K."/>
            <person name="Furuya K."/>
            <person name="Guo Y."/>
            <person name="Pidoux A."/>
            <person name="Chen H.M."/>
            <person name="Robbertse B."/>
            <person name="Goldberg J.M."/>
            <person name="Aoki K."/>
            <person name="Bayne E.H."/>
            <person name="Berlin A.M."/>
            <person name="Desjardins C.A."/>
            <person name="Dobbs E."/>
            <person name="Dukaj L."/>
            <person name="Fan L."/>
            <person name="FitzGerald M.G."/>
            <person name="French C."/>
            <person name="Gujja S."/>
            <person name="Hansen K."/>
            <person name="Keifenheim D."/>
            <person name="Levin J.Z."/>
            <person name="Mosher R.A."/>
            <person name="Mueller C.A."/>
            <person name="Pfiffner J."/>
            <person name="Priest M."/>
            <person name="Russ C."/>
            <person name="Smialowska A."/>
            <person name="Swoboda P."/>
            <person name="Sykes S.M."/>
            <person name="Vaughn M."/>
            <person name="Vengrova S."/>
            <person name="Yoder R."/>
            <person name="Zeng Q."/>
            <person name="Allshire R."/>
            <person name="Baulcombe D."/>
            <person name="Birren B.W."/>
            <person name="Brown W."/>
            <person name="Ekwall K."/>
            <person name="Kellis M."/>
            <person name="Leatherwood J."/>
            <person name="Levin H."/>
            <person name="Margalit H."/>
            <person name="Martienssen R."/>
            <person name="Nieduszynski C.A."/>
            <person name="Spatafora J.W."/>
            <person name="Friedman N."/>
            <person name="Dalgaard J.Z."/>
            <person name="Baumann P."/>
            <person name="Niki H."/>
            <person name="Regev A."/>
            <person name="Nusbaum C."/>
        </authorList>
    </citation>
    <scope>NUCLEOTIDE SEQUENCE [LARGE SCALE GENOMIC DNA]</scope>
    <source>
        <strain evidence="3">OY26 / ATCC MYA-4695 / CBS 11777 / NBRC 106824 / NRRL Y48691</strain>
    </source>
</reference>
<dbReference type="AlphaFoldDB" id="S9VVK2"/>
<gene>
    <name evidence="2" type="ORF">SPOG_00960</name>
</gene>
<organism evidence="2 3">
    <name type="scientific">Schizosaccharomyces cryophilus (strain OY26 / ATCC MYA-4695 / CBS 11777 / NBRC 106824 / NRRL Y48691)</name>
    <name type="common">Fission yeast</name>
    <dbReference type="NCBI Taxonomy" id="653667"/>
    <lineage>
        <taxon>Eukaryota</taxon>
        <taxon>Fungi</taxon>
        <taxon>Dikarya</taxon>
        <taxon>Ascomycota</taxon>
        <taxon>Taphrinomycotina</taxon>
        <taxon>Schizosaccharomycetes</taxon>
        <taxon>Schizosaccharomycetales</taxon>
        <taxon>Schizosaccharomycetaceae</taxon>
        <taxon>Schizosaccharomyces</taxon>
    </lineage>
</organism>
<dbReference type="Pfam" id="PF08589">
    <property type="entry name" value="ATG43"/>
    <property type="match status" value="1"/>
</dbReference>
<name>S9VVK2_SCHCR</name>
<evidence type="ECO:0000256" key="1">
    <source>
        <dbReference type="SAM" id="MobiDB-lite"/>
    </source>
</evidence>
<dbReference type="PANTHER" id="PTHR38699">
    <property type="entry name" value="CHROMOSOME 1, WHOLE GENOME SHOTGUN SEQUENCE"/>
    <property type="match status" value="1"/>
</dbReference>
<feature type="region of interest" description="Disordered" evidence="1">
    <location>
        <begin position="80"/>
        <end position="149"/>
    </location>
</feature>
<protein>
    <submittedName>
        <fullName evidence="2">DUF1770 family protein</fullName>
    </submittedName>
</protein>
<dbReference type="GO" id="GO:0000423">
    <property type="term" value="P:mitophagy"/>
    <property type="evidence" value="ECO:0007669"/>
    <property type="project" value="InterPro"/>
</dbReference>
<evidence type="ECO:0000313" key="2">
    <source>
        <dbReference type="EMBL" id="EPY50199.1"/>
    </source>
</evidence>
<dbReference type="EMBL" id="KE546993">
    <property type="protein sequence ID" value="EPY50199.1"/>
    <property type="molecule type" value="Genomic_DNA"/>
</dbReference>
<dbReference type="PANTHER" id="PTHR38699:SF1">
    <property type="entry name" value="MITOPHAGY RECEPTOR ATG43"/>
    <property type="match status" value="1"/>
</dbReference>
<sequence>MPLEKKKFEASGGPSHKPFGGGTWDEDYELVSLNSSQDALHSSFSKSTPVDSNRTSSPLRIESLSSSTIMINTKQREFEIGEGIPETLESNQAPLETDDSEEIIKSFPGSKAESDEEEEQEEELESKEEDDDEEDESIWESDESEARTEPALAAVEAHKGKAFISPSSSGTYESEALEYDVPTIPDLRFQNSYLKSIEQANGSIPLVCWITVRDHILFPFISGGMWVFVRHFLGFLKIQEKGFNFGQWLRRTFGFFFPSKK</sequence>
<dbReference type="OMA" id="CWITVRD"/>
<proteinExistence type="predicted"/>
<evidence type="ECO:0000313" key="3">
    <source>
        <dbReference type="Proteomes" id="UP000015464"/>
    </source>
</evidence>
<dbReference type="STRING" id="653667.S9VVK2"/>
<dbReference type="OrthoDB" id="2430343at2759"/>
<dbReference type="Proteomes" id="UP000015464">
    <property type="component" value="Unassembled WGS sequence"/>
</dbReference>
<feature type="compositionally biased region" description="Polar residues" evidence="1">
    <location>
        <begin position="32"/>
        <end position="55"/>
    </location>
</feature>
<dbReference type="GeneID" id="25035291"/>
<dbReference type="HOGENOM" id="CLU_1138567_0_0_1"/>
<feature type="compositionally biased region" description="Acidic residues" evidence="1">
    <location>
        <begin position="114"/>
        <end position="143"/>
    </location>
</feature>
<feature type="region of interest" description="Disordered" evidence="1">
    <location>
        <begin position="1"/>
        <end position="61"/>
    </location>
</feature>
<dbReference type="RefSeq" id="XP_013024685.1">
    <property type="nucleotide sequence ID" value="XM_013169231.1"/>
</dbReference>
<dbReference type="GO" id="GO:0140580">
    <property type="term" value="F:mitochondrion autophagosome adaptor activity"/>
    <property type="evidence" value="ECO:0007669"/>
    <property type="project" value="InterPro"/>
</dbReference>